<dbReference type="AlphaFoldDB" id="A0A1G7SCK4"/>
<dbReference type="Pfam" id="PF16371">
    <property type="entry name" value="MetallophosN"/>
    <property type="match status" value="1"/>
</dbReference>
<keyword evidence="4" id="KW-1185">Reference proteome</keyword>
<reference evidence="4" key="1">
    <citation type="submission" date="2016-10" db="EMBL/GenBank/DDBJ databases">
        <authorList>
            <person name="Varghese N."/>
            <person name="Submissions S."/>
        </authorList>
    </citation>
    <scope>NUCLEOTIDE SEQUENCE [LARGE SCALE GENOMIC DNA]</scope>
    <source>
        <strain evidence="4">Gh-67</strain>
    </source>
</reference>
<dbReference type="Pfam" id="PF16370">
    <property type="entry name" value="MetallophosC"/>
    <property type="match status" value="1"/>
</dbReference>
<dbReference type="InterPro" id="IPR051918">
    <property type="entry name" value="STPP_CPPED1"/>
</dbReference>
<evidence type="ECO:0000313" key="4">
    <source>
        <dbReference type="Proteomes" id="UP000199705"/>
    </source>
</evidence>
<accession>A0A1G7SCK4</accession>
<sequence length="471" mass="53100">MNRRSFLQGIGLITGGAFISLGANALTQILTGDTVKGRVTAGKKGIKGVVISDGFSVVLTDDKGNYELTPNEKAKSIFMSTPSGYEFKTDYNVSKHYENIGGSSHFDFKLEPLKVDGHNHHFIIWADPQVKNKKDVKQMMDTSVPDTIATIKSLGKNALVHGICVGDIVWDNHELFPDYNEAVAQMGIPFFQAIGNHDMDYRMGGDETSDVTFKQIYGPTYYSFNRGKAHYVVLDNVRYLGVEREYDGYITEDQLNWLAKDLQYVKKDQLLIINLHIPVYNQVKNNQDFYKVLNGFSNVHIMSGHTHYHDNNITNGIFEHNHGTVCGGWWTGPICVDGTPRGYGVYSVTGTELKWYYKSTGLPAENQISVYAEKLTDQMRLIANVWNYDPQWKVVYYLDDKPMGALSKEQGYDPLSVSLYKGDQLPAGRHFVEPHETGHLFVAHFDPSVKKVRVEATDRFGNKYSSELDAK</sequence>
<dbReference type="STRING" id="551996.SAMN05192573_102520"/>
<feature type="domain" description="Calcineurin-like phosphoesterase C-terminal" evidence="1">
    <location>
        <begin position="319"/>
        <end position="464"/>
    </location>
</feature>
<dbReference type="PANTHER" id="PTHR43143">
    <property type="entry name" value="METALLOPHOSPHOESTERASE, CALCINEURIN SUPERFAMILY"/>
    <property type="match status" value="1"/>
</dbReference>
<dbReference type="InterPro" id="IPR032288">
    <property type="entry name" value="Metallophos_C"/>
</dbReference>
<dbReference type="PANTHER" id="PTHR43143:SF1">
    <property type="entry name" value="SERINE_THREONINE-PROTEIN PHOSPHATASE CPPED1"/>
    <property type="match status" value="1"/>
</dbReference>
<evidence type="ECO:0000259" key="2">
    <source>
        <dbReference type="Pfam" id="PF16371"/>
    </source>
</evidence>
<dbReference type="RefSeq" id="WP_091163396.1">
    <property type="nucleotide sequence ID" value="NZ_FNCG01000002.1"/>
</dbReference>
<dbReference type="EMBL" id="FNCG01000002">
    <property type="protein sequence ID" value="SDG20795.1"/>
    <property type="molecule type" value="Genomic_DNA"/>
</dbReference>
<dbReference type="InterPro" id="IPR032285">
    <property type="entry name" value="Metallophos_N"/>
</dbReference>
<dbReference type="Gene3D" id="3.60.21.10">
    <property type="match status" value="1"/>
</dbReference>
<dbReference type="Proteomes" id="UP000199705">
    <property type="component" value="Unassembled WGS sequence"/>
</dbReference>
<protein>
    <submittedName>
        <fullName evidence="3">3',5'-cyclic AMP phosphodiesterase CpdA</fullName>
    </submittedName>
</protein>
<evidence type="ECO:0000313" key="3">
    <source>
        <dbReference type="EMBL" id="SDG20795.1"/>
    </source>
</evidence>
<gene>
    <name evidence="3" type="ORF">SAMN05192573_102520</name>
</gene>
<name>A0A1G7SCK4_9SPHI</name>
<proteinExistence type="predicted"/>
<dbReference type="SUPFAM" id="SSF56300">
    <property type="entry name" value="Metallo-dependent phosphatases"/>
    <property type="match status" value="1"/>
</dbReference>
<feature type="domain" description="Calcineurin-like phosphoesterase N-terminal" evidence="2">
    <location>
        <begin position="37"/>
        <end position="110"/>
    </location>
</feature>
<organism evidence="3 4">
    <name type="scientific">Mucilaginibacter gossypii</name>
    <dbReference type="NCBI Taxonomy" id="551996"/>
    <lineage>
        <taxon>Bacteria</taxon>
        <taxon>Pseudomonadati</taxon>
        <taxon>Bacteroidota</taxon>
        <taxon>Sphingobacteriia</taxon>
        <taxon>Sphingobacteriales</taxon>
        <taxon>Sphingobacteriaceae</taxon>
        <taxon>Mucilaginibacter</taxon>
    </lineage>
</organism>
<dbReference type="InterPro" id="IPR029052">
    <property type="entry name" value="Metallo-depent_PP-like"/>
</dbReference>
<evidence type="ECO:0000259" key="1">
    <source>
        <dbReference type="Pfam" id="PF16370"/>
    </source>
</evidence>